<evidence type="ECO:0000256" key="1">
    <source>
        <dbReference type="ARBA" id="ARBA00007409"/>
    </source>
</evidence>
<keyword evidence="5" id="KW-0808">Transferase</keyword>
<name>A0A167J6S1_CALVF</name>
<dbReference type="PROSITE" id="PS50404">
    <property type="entry name" value="GST_NTER"/>
    <property type="match status" value="1"/>
</dbReference>
<reference evidence="5 6" key="1">
    <citation type="journal article" date="2016" name="Mol. Biol. Evol.">
        <title>Comparative Genomics of Early-Diverging Mushroom-Forming Fungi Provides Insights into the Origins of Lignocellulose Decay Capabilities.</title>
        <authorList>
            <person name="Nagy L.G."/>
            <person name="Riley R."/>
            <person name="Tritt A."/>
            <person name="Adam C."/>
            <person name="Daum C."/>
            <person name="Floudas D."/>
            <person name="Sun H."/>
            <person name="Yadav J.S."/>
            <person name="Pangilinan J."/>
            <person name="Larsson K.H."/>
            <person name="Matsuura K."/>
            <person name="Barry K."/>
            <person name="Labutti K."/>
            <person name="Kuo R."/>
            <person name="Ohm R.A."/>
            <person name="Bhattacharya S.S."/>
            <person name="Shirouzu T."/>
            <person name="Yoshinaga Y."/>
            <person name="Martin F.M."/>
            <person name="Grigoriev I.V."/>
            <person name="Hibbett D.S."/>
        </authorList>
    </citation>
    <scope>NUCLEOTIDE SEQUENCE [LARGE SCALE GENOMIC DNA]</scope>
    <source>
        <strain evidence="5 6">TUFC12733</strain>
    </source>
</reference>
<dbReference type="GO" id="GO:0016740">
    <property type="term" value="F:transferase activity"/>
    <property type="evidence" value="ECO:0007669"/>
    <property type="project" value="UniProtKB-KW"/>
</dbReference>
<dbReference type="OrthoDB" id="422574at2759"/>
<dbReference type="InterPro" id="IPR004046">
    <property type="entry name" value="GST_C"/>
</dbReference>
<comment type="similarity">
    <text evidence="1 2">Belongs to the GST superfamily.</text>
</comment>
<evidence type="ECO:0000256" key="2">
    <source>
        <dbReference type="RuleBase" id="RU003494"/>
    </source>
</evidence>
<dbReference type="Pfam" id="PF02798">
    <property type="entry name" value="GST_N"/>
    <property type="match status" value="1"/>
</dbReference>
<dbReference type="SUPFAM" id="SSF47616">
    <property type="entry name" value="GST C-terminal domain-like"/>
    <property type="match status" value="1"/>
</dbReference>
<evidence type="ECO:0000313" key="5">
    <source>
        <dbReference type="EMBL" id="KZO93299.1"/>
    </source>
</evidence>
<gene>
    <name evidence="5" type="ORF">CALVIDRAFT_566764</name>
</gene>
<dbReference type="PANTHER" id="PTHR44051:SF3">
    <property type="entry name" value="TRANSCRIPTIONAL REGULATOR URE2"/>
    <property type="match status" value="1"/>
</dbReference>
<proteinExistence type="inferred from homology"/>
<dbReference type="Gene3D" id="1.20.1050.130">
    <property type="match status" value="1"/>
</dbReference>
<feature type="domain" description="GST C-terminal" evidence="4">
    <location>
        <begin position="95"/>
        <end position="238"/>
    </location>
</feature>
<dbReference type="AlphaFoldDB" id="A0A167J6S1"/>
<dbReference type="EMBL" id="KV417303">
    <property type="protein sequence ID" value="KZO93299.1"/>
    <property type="molecule type" value="Genomic_DNA"/>
</dbReference>
<feature type="domain" description="GST N-terminal" evidence="3">
    <location>
        <begin position="5"/>
        <end position="89"/>
    </location>
</feature>
<dbReference type="Pfam" id="PF00043">
    <property type="entry name" value="GST_C"/>
    <property type="match status" value="1"/>
</dbReference>
<dbReference type="PANTHER" id="PTHR44051">
    <property type="entry name" value="GLUTATHIONE S-TRANSFERASE-RELATED"/>
    <property type="match status" value="1"/>
</dbReference>
<evidence type="ECO:0000259" key="3">
    <source>
        <dbReference type="PROSITE" id="PS50404"/>
    </source>
</evidence>
<dbReference type="InterPro" id="IPR036282">
    <property type="entry name" value="Glutathione-S-Trfase_C_sf"/>
</dbReference>
<evidence type="ECO:0000313" key="6">
    <source>
        <dbReference type="Proteomes" id="UP000076738"/>
    </source>
</evidence>
<evidence type="ECO:0000259" key="4">
    <source>
        <dbReference type="PROSITE" id="PS50405"/>
    </source>
</evidence>
<keyword evidence="6" id="KW-1185">Reference proteome</keyword>
<dbReference type="InterPro" id="IPR040079">
    <property type="entry name" value="Glutathione_S-Trfase"/>
</dbReference>
<dbReference type="CDD" id="cd03048">
    <property type="entry name" value="GST_N_Ure2p_like"/>
    <property type="match status" value="1"/>
</dbReference>
<sequence>MSHGKQFTLYTHWGGANGWKVAYVVAALGLTYAPIYLDFDQKEQKSPEFLKLNPNGRIPAIIDHENGDFVLWESNAILLYLVDRYDKDHKLSAATEAEKALQNQWLFFQASGQGPYFGQFYFFNFSSPVKVPSAVKRYKDETERVFGVLNDVLSKQEWSGSLFQSTRKTLMRLSRLVGNKMTIADISFIPWNALAFEGILDYPVEDKFPAVHKWHADIISCPAIKAAIKDRAVMVKKFTQ</sequence>
<dbReference type="InterPro" id="IPR004045">
    <property type="entry name" value="Glutathione_S-Trfase_N"/>
</dbReference>
<dbReference type="Proteomes" id="UP000076738">
    <property type="component" value="Unassembled WGS sequence"/>
</dbReference>
<dbReference type="PROSITE" id="PS50405">
    <property type="entry name" value="GST_CTER"/>
    <property type="match status" value="1"/>
</dbReference>
<dbReference type="SUPFAM" id="SSF52833">
    <property type="entry name" value="Thioredoxin-like"/>
    <property type="match status" value="1"/>
</dbReference>
<dbReference type="InterPro" id="IPR010987">
    <property type="entry name" value="Glutathione-S-Trfase_C-like"/>
</dbReference>
<dbReference type="SFLD" id="SFLDS00019">
    <property type="entry name" value="Glutathione_Transferase_(cytos"/>
    <property type="match status" value="1"/>
</dbReference>
<dbReference type="SFLD" id="SFLDG01151">
    <property type="entry name" value="Main.2:_Nu-like"/>
    <property type="match status" value="1"/>
</dbReference>
<dbReference type="STRING" id="1330018.A0A167J6S1"/>
<protein>
    <submittedName>
        <fullName evidence="5">Glutathione S-transferase</fullName>
    </submittedName>
</protein>
<organism evidence="5 6">
    <name type="scientific">Calocera viscosa (strain TUFC12733)</name>
    <dbReference type="NCBI Taxonomy" id="1330018"/>
    <lineage>
        <taxon>Eukaryota</taxon>
        <taxon>Fungi</taxon>
        <taxon>Dikarya</taxon>
        <taxon>Basidiomycota</taxon>
        <taxon>Agaricomycotina</taxon>
        <taxon>Dacrymycetes</taxon>
        <taxon>Dacrymycetales</taxon>
        <taxon>Dacrymycetaceae</taxon>
        <taxon>Calocera</taxon>
    </lineage>
</organism>
<dbReference type="InterPro" id="IPR036249">
    <property type="entry name" value="Thioredoxin-like_sf"/>
</dbReference>
<accession>A0A167J6S1</accession>
<dbReference type="SFLD" id="SFLDG00358">
    <property type="entry name" value="Main_(cytGST)"/>
    <property type="match status" value="1"/>
</dbReference>